<sequence>MLGFRDQDPDLTTEESYAPTAARTARQVFLQKAAHFKMRELERDLFARPTGEIAKMLGLKPEQAAILKKPAYGLVQALRARHKAVNRRLQDFGWRHLEPDPCVRILARTTDAGAPDQIVAMALFHVGDFLFAGRVSDEIWRKARQQVIEAFRWTEWDYDAFTQRGVDITQRADIGSTLSQAAYAEHAREPAVEKGTQTGQDILAELSSLQSKTESCTVEDLVKVNKRIKRSKETIERVLEIFPFSKPDLAAVGWGDAAFGDRADGKFTVTTGTRDCAHEFVDKWRNGCL</sequence>
<keyword evidence="2" id="KW-1185">Reference proteome</keyword>
<evidence type="ECO:0000313" key="1">
    <source>
        <dbReference type="EMBL" id="CAK0875198.1"/>
    </source>
</evidence>
<gene>
    <name evidence="1" type="ORF">PCOR1329_LOCUS59911</name>
</gene>
<evidence type="ECO:0000313" key="2">
    <source>
        <dbReference type="Proteomes" id="UP001189429"/>
    </source>
</evidence>
<name>A0ABN9VP77_9DINO</name>
<organism evidence="1 2">
    <name type="scientific">Prorocentrum cordatum</name>
    <dbReference type="NCBI Taxonomy" id="2364126"/>
    <lineage>
        <taxon>Eukaryota</taxon>
        <taxon>Sar</taxon>
        <taxon>Alveolata</taxon>
        <taxon>Dinophyceae</taxon>
        <taxon>Prorocentrales</taxon>
        <taxon>Prorocentraceae</taxon>
        <taxon>Prorocentrum</taxon>
    </lineage>
</organism>
<reference evidence="1" key="1">
    <citation type="submission" date="2023-10" db="EMBL/GenBank/DDBJ databases">
        <authorList>
            <person name="Chen Y."/>
            <person name="Shah S."/>
            <person name="Dougan E. K."/>
            <person name="Thang M."/>
            <person name="Chan C."/>
        </authorList>
    </citation>
    <scope>NUCLEOTIDE SEQUENCE [LARGE SCALE GENOMIC DNA]</scope>
</reference>
<comment type="caution">
    <text evidence="1">The sequence shown here is derived from an EMBL/GenBank/DDBJ whole genome shotgun (WGS) entry which is preliminary data.</text>
</comment>
<dbReference type="EMBL" id="CAUYUJ010017485">
    <property type="protein sequence ID" value="CAK0875198.1"/>
    <property type="molecule type" value="Genomic_DNA"/>
</dbReference>
<protein>
    <submittedName>
        <fullName evidence="1">Uncharacterized protein</fullName>
    </submittedName>
</protein>
<accession>A0ABN9VP77</accession>
<proteinExistence type="predicted"/>
<dbReference type="Proteomes" id="UP001189429">
    <property type="component" value="Unassembled WGS sequence"/>
</dbReference>